<keyword evidence="5 9" id="KW-0812">Transmembrane</keyword>
<dbReference type="RefSeq" id="WP_069312191.1">
    <property type="nucleotide sequence ID" value="NZ_MDTU01000001.1"/>
</dbReference>
<reference evidence="11 12" key="1">
    <citation type="submission" date="2016-08" db="EMBL/GenBank/DDBJ databases">
        <title>Draft genome sequence of Candidatus Piscirickettsia litoralis, from seawater.</title>
        <authorList>
            <person name="Wan X."/>
            <person name="Lee A.J."/>
            <person name="Hou S."/>
            <person name="Donachie S.P."/>
        </authorList>
    </citation>
    <scope>NUCLEOTIDE SEQUENCE [LARGE SCALE GENOMIC DNA]</scope>
    <source>
        <strain evidence="11 12">Y2</strain>
    </source>
</reference>
<feature type="transmembrane region" description="Helical" evidence="9">
    <location>
        <begin position="12"/>
        <end position="34"/>
    </location>
</feature>
<dbReference type="PANTHER" id="PTHR43528">
    <property type="entry name" value="ALPHA-KETOGLUTARATE PERMEASE"/>
    <property type="match status" value="1"/>
</dbReference>
<comment type="subcellular location">
    <subcellularLocation>
        <location evidence="1">Cell membrane</location>
        <topology evidence="1">Multi-pass membrane protein</topology>
    </subcellularLocation>
</comment>
<protein>
    <recommendedName>
        <fullName evidence="10">Major facilitator superfamily (MFS) profile domain-containing protein</fullName>
    </recommendedName>
</protein>
<evidence type="ECO:0000313" key="12">
    <source>
        <dbReference type="Proteomes" id="UP000094329"/>
    </source>
</evidence>
<evidence type="ECO:0000256" key="2">
    <source>
        <dbReference type="ARBA" id="ARBA00008240"/>
    </source>
</evidence>
<accession>A0ABX3A0K7</accession>
<feature type="transmembrane region" description="Helical" evidence="9">
    <location>
        <begin position="145"/>
        <end position="166"/>
    </location>
</feature>
<dbReference type="Proteomes" id="UP000094329">
    <property type="component" value="Unassembled WGS sequence"/>
</dbReference>
<comment type="similarity">
    <text evidence="2">Belongs to the major facilitator superfamily. Metabolite:H+ Symporter (MHS) family (TC 2.A.1.6) family.</text>
</comment>
<evidence type="ECO:0000256" key="1">
    <source>
        <dbReference type="ARBA" id="ARBA00004651"/>
    </source>
</evidence>
<keyword evidence="4" id="KW-1003">Cell membrane</keyword>
<gene>
    <name evidence="11" type="ORF">BGC07_04920</name>
</gene>
<dbReference type="PROSITE" id="PS50850">
    <property type="entry name" value="MFS"/>
    <property type="match status" value="1"/>
</dbReference>
<dbReference type="InterPro" id="IPR011701">
    <property type="entry name" value="MFS"/>
</dbReference>
<feature type="transmembrane region" description="Helical" evidence="9">
    <location>
        <begin position="78"/>
        <end position="96"/>
    </location>
</feature>
<feature type="transmembrane region" description="Helical" evidence="9">
    <location>
        <begin position="178"/>
        <end position="197"/>
    </location>
</feature>
<dbReference type="Gene3D" id="1.20.1250.20">
    <property type="entry name" value="MFS general substrate transporter like domains"/>
    <property type="match status" value="2"/>
</dbReference>
<keyword evidence="3" id="KW-0813">Transport</keyword>
<feature type="transmembrane region" description="Helical" evidence="9">
    <location>
        <begin position="217"/>
        <end position="244"/>
    </location>
</feature>
<evidence type="ECO:0000256" key="9">
    <source>
        <dbReference type="SAM" id="Phobius"/>
    </source>
</evidence>
<dbReference type="EMBL" id="MDTU01000001">
    <property type="protein sequence ID" value="ODN42394.1"/>
    <property type="molecule type" value="Genomic_DNA"/>
</dbReference>
<keyword evidence="7 9" id="KW-1133">Transmembrane helix</keyword>
<dbReference type="InterPro" id="IPR036259">
    <property type="entry name" value="MFS_trans_sf"/>
</dbReference>
<name>A0ABX3A0K7_9GAMM</name>
<evidence type="ECO:0000313" key="11">
    <source>
        <dbReference type="EMBL" id="ODN42394.1"/>
    </source>
</evidence>
<dbReference type="Pfam" id="PF07690">
    <property type="entry name" value="MFS_1"/>
    <property type="match status" value="1"/>
</dbReference>
<evidence type="ECO:0000259" key="10">
    <source>
        <dbReference type="PROSITE" id="PS50850"/>
    </source>
</evidence>
<proteinExistence type="inferred from homology"/>
<evidence type="ECO:0000256" key="3">
    <source>
        <dbReference type="ARBA" id="ARBA00022448"/>
    </source>
</evidence>
<sequence>MVNRKLRKSLLVLCSSSTVAYYDFFIMVLLAPYLSKAFFPNSTSNTSIFTIYAASTIFMPIGSIVWGHFADKYGRKSCLISSYSLIILSTLLIAVIPGRQYLGQWGALLLFVFRSLQGFALGGDTAISATLVAESSSDSNRTLNIGAWLGATCLGTLLATSTTWLLMKQAPYPIMITWGWRIPFLLGGVAMIILLMLRGFIAESPISFNNANETKSWPILVIIQSYIPAIITGVCLELLSSYLIGFVTYVPTYLNNLHNLSTKSANFSLLYGLLLLIFLYPLSGLLADKYGKQKILSIFAISSILLGPLSLVLLNSNNLTSIITAILTLKVLTSATTSSALCQNIENFPPEIRVSAVGIINSICIGLIALVPLSSHFLTEILQDIYAPAYLLVICAAITCLTILTSRDKSAETQLLSSKN</sequence>
<dbReference type="SUPFAM" id="SSF103473">
    <property type="entry name" value="MFS general substrate transporter"/>
    <property type="match status" value="1"/>
</dbReference>
<organism evidence="11 12">
    <name type="scientific">Piscirickettsia litoralis</name>
    <dbReference type="NCBI Taxonomy" id="1891921"/>
    <lineage>
        <taxon>Bacteria</taxon>
        <taxon>Pseudomonadati</taxon>
        <taxon>Pseudomonadota</taxon>
        <taxon>Gammaproteobacteria</taxon>
        <taxon>Thiotrichales</taxon>
        <taxon>Piscirickettsiaceae</taxon>
        <taxon>Piscirickettsia</taxon>
    </lineage>
</organism>
<feature type="transmembrane region" description="Helical" evidence="9">
    <location>
        <begin position="354"/>
        <end position="373"/>
    </location>
</feature>
<dbReference type="PANTHER" id="PTHR43528:SF1">
    <property type="entry name" value="ALPHA-KETOGLUTARATE PERMEASE"/>
    <property type="match status" value="1"/>
</dbReference>
<evidence type="ECO:0000256" key="7">
    <source>
        <dbReference type="ARBA" id="ARBA00022989"/>
    </source>
</evidence>
<feature type="transmembrane region" description="Helical" evidence="9">
    <location>
        <begin position="46"/>
        <end position="66"/>
    </location>
</feature>
<feature type="transmembrane region" description="Helical" evidence="9">
    <location>
        <begin position="295"/>
        <end position="314"/>
    </location>
</feature>
<feature type="transmembrane region" description="Helical" evidence="9">
    <location>
        <begin position="320"/>
        <end position="342"/>
    </location>
</feature>
<keyword evidence="6" id="KW-0769">Symport</keyword>
<evidence type="ECO:0000256" key="8">
    <source>
        <dbReference type="ARBA" id="ARBA00023136"/>
    </source>
</evidence>
<keyword evidence="12" id="KW-1185">Reference proteome</keyword>
<dbReference type="InterPro" id="IPR005829">
    <property type="entry name" value="Sugar_transporter_CS"/>
</dbReference>
<evidence type="ECO:0000256" key="4">
    <source>
        <dbReference type="ARBA" id="ARBA00022475"/>
    </source>
</evidence>
<feature type="transmembrane region" description="Helical" evidence="9">
    <location>
        <begin position="264"/>
        <end position="283"/>
    </location>
</feature>
<comment type="caution">
    <text evidence="11">The sequence shown here is derived from an EMBL/GenBank/DDBJ whole genome shotgun (WGS) entry which is preliminary data.</text>
</comment>
<evidence type="ECO:0000256" key="5">
    <source>
        <dbReference type="ARBA" id="ARBA00022692"/>
    </source>
</evidence>
<dbReference type="PROSITE" id="PS00217">
    <property type="entry name" value="SUGAR_TRANSPORT_2"/>
    <property type="match status" value="1"/>
</dbReference>
<feature type="domain" description="Major facilitator superfamily (MFS) profile" evidence="10">
    <location>
        <begin position="9"/>
        <end position="414"/>
    </location>
</feature>
<keyword evidence="8 9" id="KW-0472">Membrane</keyword>
<dbReference type="InterPro" id="IPR051084">
    <property type="entry name" value="H+-coupled_symporters"/>
</dbReference>
<dbReference type="InterPro" id="IPR020846">
    <property type="entry name" value="MFS_dom"/>
</dbReference>
<evidence type="ECO:0000256" key="6">
    <source>
        <dbReference type="ARBA" id="ARBA00022847"/>
    </source>
</evidence>
<feature type="transmembrane region" description="Helical" evidence="9">
    <location>
        <begin position="385"/>
        <end position="404"/>
    </location>
</feature>
<feature type="transmembrane region" description="Helical" evidence="9">
    <location>
        <begin position="108"/>
        <end position="133"/>
    </location>
</feature>